<keyword evidence="2" id="KW-1185">Reference proteome</keyword>
<dbReference type="OrthoDB" id="7181050at2"/>
<accession>A0A1B7ISS2</accession>
<comment type="caution">
    <text evidence="1">The sequence shown here is derived from an EMBL/GenBank/DDBJ whole genome shotgun (WGS) entry which is preliminary data.</text>
</comment>
<dbReference type="Gene3D" id="3.30.1120.150">
    <property type="match status" value="1"/>
</dbReference>
<organism evidence="1 2">
    <name type="scientific">Buttiauxella brennerae ATCC 51605</name>
    <dbReference type="NCBI Taxonomy" id="1354251"/>
    <lineage>
        <taxon>Bacteria</taxon>
        <taxon>Pseudomonadati</taxon>
        <taxon>Pseudomonadota</taxon>
        <taxon>Gammaproteobacteria</taxon>
        <taxon>Enterobacterales</taxon>
        <taxon>Enterobacteriaceae</taxon>
        <taxon>Buttiauxella</taxon>
    </lineage>
</organism>
<dbReference type="EMBL" id="LXER01000011">
    <property type="protein sequence ID" value="OAT32854.1"/>
    <property type="molecule type" value="Genomic_DNA"/>
</dbReference>
<evidence type="ECO:0000313" key="2">
    <source>
        <dbReference type="Proteomes" id="UP000078410"/>
    </source>
</evidence>
<evidence type="ECO:0000313" key="1">
    <source>
        <dbReference type="EMBL" id="OAT32854.1"/>
    </source>
</evidence>
<name>A0A1B7ISS2_9ENTR</name>
<proteinExistence type="predicted"/>
<dbReference type="PATRIC" id="fig|1354251.4.peg.1329"/>
<dbReference type="RefSeq" id="WP_064558028.1">
    <property type="nucleotide sequence ID" value="NZ_LXER01000011.1"/>
</dbReference>
<reference evidence="1 2" key="1">
    <citation type="submission" date="2016-04" db="EMBL/GenBank/DDBJ databases">
        <title>ATOL: Assembling a taxonomically balanced genome-scale reconstruction of the evolutionary history of the Enterobacteriaceae.</title>
        <authorList>
            <person name="Plunkett G.III."/>
            <person name="Neeno-Eckwall E.C."/>
            <person name="Glasner J.D."/>
            <person name="Perna N.T."/>
        </authorList>
    </citation>
    <scope>NUCLEOTIDE SEQUENCE [LARGE SCALE GENOMIC DNA]</scope>
    <source>
        <strain evidence="1 2">ATCC 51605</strain>
    </source>
</reference>
<gene>
    <name evidence="1" type="ORF">M975_1293</name>
</gene>
<dbReference type="AlphaFoldDB" id="A0A1B7ISS2"/>
<protein>
    <submittedName>
        <fullName evidence="1">Uncharacterized protein</fullName>
    </submittedName>
</protein>
<sequence>MMTFERQAYFERIGFHGPASPTLSLSNRQFNDGERQDINDESALYQLLQERFGLRFDHPQYGISFAEFAAICPK</sequence>
<dbReference type="Proteomes" id="UP000078410">
    <property type="component" value="Unassembled WGS sequence"/>
</dbReference>